<dbReference type="InterPro" id="IPR003663">
    <property type="entry name" value="Sugar/inositol_transpt"/>
</dbReference>
<dbReference type="InterPro" id="IPR020846">
    <property type="entry name" value="MFS_dom"/>
</dbReference>
<dbReference type="PROSITE" id="PS00217">
    <property type="entry name" value="SUGAR_TRANSPORT_2"/>
    <property type="match status" value="1"/>
</dbReference>
<keyword evidence="3 7" id="KW-0813">Transport</keyword>
<dbReference type="Pfam" id="PF00083">
    <property type="entry name" value="Sugar_tr"/>
    <property type="match status" value="1"/>
</dbReference>
<feature type="transmembrane region" description="Helical" evidence="8">
    <location>
        <begin position="109"/>
        <end position="130"/>
    </location>
</feature>
<dbReference type="Gene3D" id="1.20.1250.20">
    <property type="entry name" value="MFS general substrate transporter like domains"/>
    <property type="match status" value="1"/>
</dbReference>
<dbReference type="AlphaFoldDB" id="A0A4S8VKJ1"/>
<protein>
    <submittedName>
        <fullName evidence="10">General substrate transporter</fullName>
    </submittedName>
</protein>
<dbReference type="NCBIfam" id="TIGR00879">
    <property type="entry name" value="SP"/>
    <property type="match status" value="1"/>
</dbReference>
<comment type="similarity">
    <text evidence="2 7">Belongs to the major facilitator superfamily. Sugar transporter (TC 2.A.1.1) family.</text>
</comment>
<dbReference type="FunFam" id="1.20.1250.20:FF:000090">
    <property type="entry name" value="MFS sugar transporter, putative"/>
    <property type="match status" value="1"/>
</dbReference>
<proteinExistence type="inferred from homology"/>
<dbReference type="PROSITE" id="PS50850">
    <property type="entry name" value="MFS"/>
    <property type="match status" value="1"/>
</dbReference>
<dbReference type="InterPro" id="IPR036259">
    <property type="entry name" value="MFS_trans_sf"/>
</dbReference>
<feature type="domain" description="Major facilitator superfamily (MFS) profile" evidence="9">
    <location>
        <begin position="16"/>
        <end position="458"/>
    </location>
</feature>
<sequence length="507" mass="54935">MAHDSSINTIDSSLLIGLFASLGSFLFGYDLGVIGGAVASDAFVNTFHNPAANEIGAVVSIFTGGAFFGALVAGMTTNRLGRRKTIILGALIFCIGGALQTAAQNLGYLYGGRCIAGLGVGILVMIIPLYQAEIAHPSIRGRLTGLQQLFIGLGATTAAYTTYGTTKNFAGTNNDQWRVPLGVQIIPAGILAALILLFPESPRWLMDHHQHDKALHTLAKLHAAGDVTDTWVVAEYEQIKAAIQDEEENGASSLAELFKDKACFRRLVLVAALQAGCQMTGVSAIQYFAPDIYKQVGVDTSQALLYQGISYIWGIAGQISTVLFIDRIGRRWPLILGNLACASSFIVTAAVIARFPHVGPSTQHSLLWLFLVFGWIFQFAFSMTCGSLTWVIPSEIFDTKTRAYGVSIGCLVSFAFNTMIGQITAPAIETSGWRYFLLFVICNITNAIFFWAFLPETKGVPLEEMNRLFRETGWFVPGQTRSYQTELAVTEAEIAEKGAMAQHREVA</sequence>
<organism evidence="10 11">
    <name type="scientific">Aureobasidium pullulans</name>
    <name type="common">Black yeast</name>
    <name type="synonym">Pullularia pullulans</name>
    <dbReference type="NCBI Taxonomy" id="5580"/>
    <lineage>
        <taxon>Eukaryota</taxon>
        <taxon>Fungi</taxon>
        <taxon>Dikarya</taxon>
        <taxon>Ascomycota</taxon>
        <taxon>Pezizomycotina</taxon>
        <taxon>Dothideomycetes</taxon>
        <taxon>Dothideomycetidae</taxon>
        <taxon>Dothideales</taxon>
        <taxon>Saccotheciaceae</taxon>
        <taxon>Aureobasidium</taxon>
    </lineage>
</organism>
<keyword evidence="5 8" id="KW-1133">Transmembrane helix</keyword>
<dbReference type="InterPro" id="IPR050360">
    <property type="entry name" value="MFS_Sugar_Transporters"/>
</dbReference>
<feature type="transmembrane region" description="Helical" evidence="8">
    <location>
        <begin position="304"/>
        <end position="325"/>
    </location>
</feature>
<dbReference type="InterPro" id="IPR005828">
    <property type="entry name" value="MFS_sugar_transport-like"/>
</dbReference>
<name>A0A4S8VKJ1_AURPU</name>
<evidence type="ECO:0000256" key="7">
    <source>
        <dbReference type="RuleBase" id="RU003346"/>
    </source>
</evidence>
<evidence type="ECO:0000313" key="10">
    <source>
        <dbReference type="EMBL" id="THW12292.1"/>
    </source>
</evidence>
<feature type="transmembrane region" description="Helical" evidence="8">
    <location>
        <begin position="435"/>
        <end position="454"/>
    </location>
</feature>
<evidence type="ECO:0000313" key="11">
    <source>
        <dbReference type="Proteomes" id="UP000308014"/>
    </source>
</evidence>
<dbReference type="PANTHER" id="PTHR48022">
    <property type="entry name" value="PLASTIDIC GLUCOSE TRANSPORTER 4"/>
    <property type="match status" value="1"/>
</dbReference>
<accession>A0A4S8VKJ1</accession>
<dbReference type="GO" id="GO:0005351">
    <property type="term" value="F:carbohydrate:proton symporter activity"/>
    <property type="evidence" value="ECO:0007669"/>
    <property type="project" value="TreeGrafter"/>
</dbReference>
<dbReference type="Proteomes" id="UP000308014">
    <property type="component" value="Unassembled WGS sequence"/>
</dbReference>
<comment type="caution">
    <text evidence="10">The sequence shown here is derived from an EMBL/GenBank/DDBJ whole genome shotgun (WGS) entry which is preliminary data.</text>
</comment>
<evidence type="ECO:0000256" key="8">
    <source>
        <dbReference type="SAM" id="Phobius"/>
    </source>
</evidence>
<evidence type="ECO:0000256" key="4">
    <source>
        <dbReference type="ARBA" id="ARBA00022692"/>
    </source>
</evidence>
<feature type="transmembrane region" description="Helical" evidence="8">
    <location>
        <begin position="55"/>
        <end position="73"/>
    </location>
</feature>
<evidence type="ECO:0000256" key="5">
    <source>
        <dbReference type="ARBA" id="ARBA00022989"/>
    </source>
</evidence>
<dbReference type="SUPFAM" id="SSF103473">
    <property type="entry name" value="MFS general substrate transporter"/>
    <property type="match status" value="1"/>
</dbReference>
<dbReference type="PROSITE" id="PS00216">
    <property type="entry name" value="SUGAR_TRANSPORT_1"/>
    <property type="match status" value="1"/>
</dbReference>
<evidence type="ECO:0000256" key="2">
    <source>
        <dbReference type="ARBA" id="ARBA00010992"/>
    </source>
</evidence>
<reference evidence="10 11" key="1">
    <citation type="submission" date="2018-10" db="EMBL/GenBank/DDBJ databases">
        <title>Fifty Aureobasidium pullulans genomes reveal a recombining polyextremotolerant generalist.</title>
        <authorList>
            <person name="Gostincar C."/>
            <person name="Turk M."/>
            <person name="Zajc J."/>
            <person name="Gunde-Cimerman N."/>
        </authorList>
    </citation>
    <scope>NUCLEOTIDE SEQUENCE [LARGE SCALE GENOMIC DNA]</scope>
    <source>
        <strain evidence="10 11">EXF-11318</strain>
    </source>
</reference>
<dbReference type="InterPro" id="IPR005829">
    <property type="entry name" value="Sugar_transporter_CS"/>
</dbReference>
<evidence type="ECO:0000256" key="3">
    <source>
        <dbReference type="ARBA" id="ARBA00022448"/>
    </source>
</evidence>
<comment type="subcellular location">
    <subcellularLocation>
        <location evidence="1">Membrane</location>
        <topology evidence="1">Multi-pass membrane protein</topology>
    </subcellularLocation>
</comment>
<dbReference type="PRINTS" id="PR00171">
    <property type="entry name" value="SUGRTRNSPORT"/>
</dbReference>
<dbReference type="EMBL" id="QZAJ01000288">
    <property type="protein sequence ID" value="THW12292.1"/>
    <property type="molecule type" value="Genomic_DNA"/>
</dbReference>
<keyword evidence="4 8" id="KW-0812">Transmembrane</keyword>
<gene>
    <name evidence="10" type="ORF">D6D24_06683</name>
</gene>
<evidence type="ECO:0000256" key="6">
    <source>
        <dbReference type="ARBA" id="ARBA00023136"/>
    </source>
</evidence>
<dbReference type="PANTHER" id="PTHR48022:SF37">
    <property type="entry name" value="MAJOR FACILITATOR SUPERFAMILY (MFS) PROFILE DOMAIN-CONTAINING PROTEIN-RELATED"/>
    <property type="match status" value="1"/>
</dbReference>
<feature type="transmembrane region" description="Helical" evidence="8">
    <location>
        <begin position="267"/>
        <end position="289"/>
    </location>
</feature>
<feature type="transmembrane region" description="Helical" evidence="8">
    <location>
        <begin position="181"/>
        <end position="198"/>
    </location>
</feature>
<evidence type="ECO:0000256" key="1">
    <source>
        <dbReference type="ARBA" id="ARBA00004141"/>
    </source>
</evidence>
<feature type="transmembrane region" description="Helical" evidence="8">
    <location>
        <begin position="85"/>
        <end position="103"/>
    </location>
</feature>
<evidence type="ECO:0000259" key="9">
    <source>
        <dbReference type="PROSITE" id="PS50850"/>
    </source>
</evidence>
<feature type="transmembrane region" description="Helical" evidence="8">
    <location>
        <begin position="403"/>
        <end position="423"/>
    </location>
</feature>
<dbReference type="GO" id="GO:0016020">
    <property type="term" value="C:membrane"/>
    <property type="evidence" value="ECO:0007669"/>
    <property type="project" value="UniProtKB-SubCell"/>
</dbReference>
<feature type="transmembrane region" description="Helical" evidence="8">
    <location>
        <begin position="12"/>
        <end position="35"/>
    </location>
</feature>
<feature type="transmembrane region" description="Helical" evidence="8">
    <location>
        <begin position="367"/>
        <end position="391"/>
    </location>
</feature>
<keyword evidence="6 8" id="KW-0472">Membrane</keyword>
<feature type="transmembrane region" description="Helical" evidence="8">
    <location>
        <begin position="142"/>
        <end position="161"/>
    </location>
</feature>
<feature type="transmembrane region" description="Helical" evidence="8">
    <location>
        <begin position="332"/>
        <end position="355"/>
    </location>
</feature>